<evidence type="ECO:0000256" key="1">
    <source>
        <dbReference type="SAM" id="MobiDB-lite"/>
    </source>
</evidence>
<gene>
    <name evidence="2" type="ORF">GOODEAATRI_025950</name>
</gene>
<dbReference type="Proteomes" id="UP001476798">
    <property type="component" value="Unassembled WGS sequence"/>
</dbReference>
<accession>A0ABV0MNS7</accession>
<feature type="non-terminal residue" evidence="2">
    <location>
        <position position="1"/>
    </location>
</feature>
<sequence>KIHNNTNEDPDSQPIKEEQVELCIHQEEEQLSIKQETDTFMVTPAYKYTHPNRAATEKPEAVKIEEQEDLCCDQNGEQLCVKQETWTILVISARKEISYSEPELQPRTEAKEEPEPVQIKNEQEDLCFSQNGEHWFWRRQMHL</sequence>
<protein>
    <submittedName>
        <fullName evidence="2">Uncharacterized protein</fullName>
    </submittedName>
</protein>
<reference evidence="2 3" key="1">
    <citation type="submission" date="2021-06" db="EMBL/GenBank/DDBJ databases">
        <authorList>
            <person name="Palmer J.M."/>
        </authorList>
    </citation>
    <scope>NUCLEOTIDE SEQUENCE [LARGE SCALE GENOMIC DNA]</scope>
    <source>
        <strain evidence="2 3">GA_2019</strain>
        <tissue evidence="2">Muscle</tissue>
    </source>
</reference>
<comment type="caution">
    <text evidence="2">The sequence shown here is derived from an EMBL/GenBank/DDBJ whole genome shotgun (WGS) entry which is preliminary data.</text>
</comment>
<dbReference type="EMBL" id="JAHRIO010003132">
    <property type="protein sequence ID" value="MEQ2159717.1"/>
    <property type="molecule type" value="Genomic_DNA"/>
</dbReference>
<organism evidence="2 3">
    <name type="scientific">Goodea atripinnis</name>
    <dbReference type="NCBI Taxonomy" id="208336"/>
    <lineage>
        <taxon>Eukaryota</taxon>
        <taxon>Metazoa</taxon>
        <taxon>Chordata</taxon>
        <taxon>Craniata</taxon>
        <taxon>Vertebrata</taxon>
        <taxon>Euteleostomi</taxon>
        <taxon>Actinopterygii</taxon>
        <taxon>Neopterygii</taxon>
        <taxon>Teleostei</taxon>
        <taxon>Neoteleostei</taxon>
        <taxon>Acanthomorphata</taxon>
        <taxon>Ovalentaria</taxon>
        <taxon>Atherinomorphae</taxon>
        <taxon>Cyprinodontiformes</taxon>
        <taxon>Goodeidae</taxon>
        <taxon>Goodea</taxon>
    </lineage>
</organism>
<keyword evidence="3" id="KW-1185">Reference proteome</keyword>
<name>A0ABV0MNS7_9TELE</name>
<evidence type="ECO:0000313" key="2">
    <source>
        <dbReference type="EMBL" id="MEQ2159717.1"/>
    </source>
</evidence>
<evidence type="ECO:0000313" key="3">
    <source>
        <dbReference type="Proteomes" id="UP001476798"/>
    </source>
</evidence>
<proteinExistence type="predicted"/>
<feature type="region of interest" description="Disordered" evidence="1">
    <location>
        <begin position="99"/>
        <end position="121"/>
    </location>
</feature>
<feature type="compositionally biased region" description="Basic and acidic residues" evidence="1">
    <location>
        <begin position="99"/>
        <end position="114"/>
    </location>
</feature>